<evidence type="ECO:0000256" key="1">
    <source>
        <dbReference type="ARBA" id="ARBA00022729"/>
    </source>
</evidence>
<dbReference type="PANTHER" id="PTHR31836">
    <property type="match status" value="1"/>
</dbReference>
<organism evidence="4 5">
    <name type="scientific">Cryptococcus depauperatus CBS 7841</name>
    <dbReference type="NCBI Taxonomy" id="1295531"/>
    <lineage>
        <taxon>Eukaryota</taxon>
        <taxon>Fungi</taxon>
        <taxon>Dikarya</taxon>
        <taxon>Basidiomycota</taxon>
        <taxon>Agaricomycotina</taxon>
        <taxon>Tremellomycetes</taxon>
        <taxon>Tremellales</taxon>
        <taxon>Cryptococcaceae</taxon>
        <taxon>Cryptococcus</taxon>
    </lineage>
</organism>
<reference evidence="4" key="2">
    <citation type="journal article" date="2022" name="Elife">
        <title>Obligate sexual reproduction of a homothallic fungus closely related to the Cryptococcus pathogenic species complex.</title>
        <authorList>
            <person name="Passer A.R."/>
            <person name="Clancey S.A."/>
            <person name="Shea T."/>
            <person name="David-Palma M."/>
            <person name="Averette A.F."/>
            <person name="Boekhout T."/>
            <person name="Porcel B.M."/>
            <person name="Nowrousian M."/>
            <person name="Cuomo C.A."/>
            <person name="Sun S."/>
            <person name="Heitman J."/>
            <person name="Coelho M.A."/>
        </authorList>
    </citation>
    <scope>NUCLEOTIDE SEQUENCE</scope>
    <source>
        <strain evidence="4">CBS 7841</strain>
    </source>
</reference>
<reference evidence="4" key="1">
    <citation type="submission" date="2016-06" db="EMBL/GenBank/DDBJ databases">
        <authorList>
            <person name="Cuomo C."/>
            <person name="Litvintseva A."/>
            <person name="Heitman J."/>
            <person name="Chen Y."/>
            <person name="Sun S."/>
            <person name="Springer D."/>
            <person name="Dromer F."/>
            <person name="Young S."/>
            <person name="Zeng Q."/>
            <person name="Chapman S."/>
            <person name="Gujja S."/>
            <person name="Saif S."/>
            <person name="Birren B."/>
        </authorList>
    </citation>
    <scope>NUCLEOTIDE SEQUENCE</scope>
    <source>
        <strain evidence="4">CBS 7841</strain>
    </source>
</reference>
<evidence type="ECO:0000256" key="3">
    <source>
        <dbReference type="SAM" id="SignalP"/>
    </source>
</evidence>
<dbReference type="GeneID" id="91090197"/>
<dbReference type="Pfam" id="PF03330">
    <property type="entry name" value="DPBB_1"/>
    <property type="match status" value="1"/>
</dbReference>
<dbReference type="OrthoDB" id="406505at2759"/>
<dbReference type="AlphaFoldDB" id="A0A1E3IV04"/>
<dbReference type="SUPFAM" id="SSF50685">
    <property type="entry name" value="Barwin-like endoglucanases"/>
    <property type="match status" value="1"/>
</dbReference>
<dbReference type="PROSITE" id="PS51257">
    <property type="entry name" value="PROKAR_LIPOPROTEIN"/>
    <property type="match status" value="1"/>
</dbReference>
<evidence type="ECO:0000256" key="2">
    <source>
        <dbReference type="SAM" id="MobiDB-lite"/>
    </source>
</evidence>
<dbReference type="EMBL" id="CP143791">
    <property type="protein sequence ID" value="WVN90746.1"/>
    <property type="molecule type" value="Genomic_DNA"/>
</dbReference>
<evidence type="ECO:0000313" key="4">
    <source>
        <dbReference type="EMBL" id="WVN90746.1"/>
    </source>
</evidence>
<dbReference type="CDD" id="cd22191">
    <property type="entry name" value="DPBB_RlpA_EXP_N-like"/>
    <property type="match status" value="1"/>
</dbReference>
<dbReference type="VEuPathDB" id="FungiDB:L203_00696"/>
<keyword evidence="1 3" id="KW-0732">Signal</keyword>
<feature type="chain" id="PRO_5043556841" evidence="3">
    <location>
        <begin position="19"/>
        <end position="324"/>
    </location>
</feature>
<reference evidence="4" key="3">
    <citation type="submission" date="2024-01" db="EMBL/GenBank/DDBJ databases">
        <authorList>
            <person name="Coelho M.A."/>
            <person name="David-Palma M."/>
            <person name="Shea T."/>
            <person name="Sun S."/>
            <person name="Cuomo C.A."/>
            <person name="Heitman J."/>
        </authorList>
    </citation>
    <scope>NUCLEOTIDE SEQUENCE</scope>
    <source>
        <strain evidence="4">CBS 7841</strain>
    </source>
</reference>
<dbReference type="Proteomes" id="UP000094043">
    <property type="component" value="Chromosome 8"/>
</dbReference>
<evidence type="ECO:0000313" key="5">
    <source>
        <dbReference type="Proteomes" id="UP000094043"/>
    </source>
</evidence>
<sequence>MFAKLAIVALASFSCVAAAPISCARTKTSTPDKGKLESYAIYHARYIALSCHTQQNTTFFDDCCHPLAANQTIDSLKPSCAINSSAISSVTATATVTEATAVVTDPADIEAASEYLNASSAAEEVSSVASATKAASPVTSTAVVSPLGNVAELAKHSRPASSYETEATSTASWEEESTSSWEKPTSTSSTAEETASSTGSSAESSATSGSSGSSGETHTGGFATFFTQGGVAGACGTVHSDDDYVIAIDTNGWWGNYQSDNNSQYCGKKIYLTNTNNGKSVTAVVADACPSCVSNNSLDLSVGAFKQIATEEDGMVPIEWRFVD</sequence>
<dbReference type="InterPro" id="IPR007112">
    <property type="entry name" value="Expansin/allergen_DPBB_dom"/>
</dbReference>
<dbReference type="RefSeq" id="XP_066071446.1">
    <property type="nucleotide sequence ID" value="XM_066215349.1"/>
</dbReference>
<dbReference type="InterPro" id="IPR036908">
    <property type="entry name" value="RlpA-like_sf"/>
</dbReference>
<dbReference type="InterPro" id="IPR051477">
    <property type="entry name" value="Expansin_CellWall"/>
</dbReference>
<dbReference type="KEGG" id="cdep:91090197"/>
<accession>A0A1E3IV04</accession>
<dbReference type="PROSITE" id="PS50842">
    <property type="entry name" value="EXPANSIN_EG45"/>
    <property type="match status" value="1"/>
</dbReference>
<feature type="signal peptide" evidence="3">
    <location>
        <begin position="1"/>
        <end position="18"/>
    </location>
</feature>
<dbReference type="PANTHER" id="PTHR31836:SF24">
    <property type="entry name" value="RLPA-LIKE PROTEIN DOUBLE-PSI BETA-BARREL DOMAIN-CONTAINING PROTEIN"/>
    <property type="match status" value="1"/>
</dbReference>
<feature type="compositionally biased region" description="Low complexity" evidence="2">
    <location>
        <begin position="161"/>
        <end position="217"/>
    </location>
</feature>
<gene>
    <name evidence="4" type="ORF">L203_105989</name>
</gene>
<proteinExistence type="predicted"/>
<dbReference type="InterPro" id="IPR009009">
    <property type="entry name" value="RlpA-like_DPBB"/>
</dbReference>
<protein>
    <submittedName>
        <fullName evidence="4">Uncharacterized protein</fullName>
    </submittedName>
</protein>
<name>A0A1E3IV04_9TREE</name>
<keyword evidence="5" id="KW-1185">Reference proteome</keyword>
<feature type="region of interest" description="Disordered" evidence="2">
    <location>
        <begin position="153"/>
        <end position="217"/>
    </location>
</feature>
<dbReference type="Gene3D" id="2.40.40.10">
    <property type="entry name" value="RlpA-like domain"/>
    <property type="match status" value="1"/>
</dbReference>